<sequence>MAMNKMLLNVKSKGNHLQAVYLYFGIYWQSTIPLYQVVD</sequence>
<dbReference type="EMBL" id="AAWS01000025">
    <property type="protein sequence ID" value="EAY27200.1"/>
    <property type="molecule type" value="Genomic_DNA"/>
</dbReference>
<proteinExistence type="predicted"/>
<dbReference type="Proteomes" id="UP000004095">
    <property type="component" value="Unassembled WGS sequence"/>
</dbReference>
<keyword evidence="1" id="KW-0812">Transmembrane</keyword>
<evidence type="ECO:0000313" key="2">
    <source>
        <dbReference type="EMBL" id="EAY27200.1"/>
    </source>
</evidence>
<name>A1ZQP4_MICM2</name>
<comment type="caution">
    <text evidence="2">The sequence shown here is derived from an EMBL/GenBank/DDBJ whole genome shotgun (WGS) entry which is preliminary data.</text>
</comment>
<evidence type="ECO:0000256" key="1">
    <source>
        <dbReference type="SAM" id="Phobius"/>
    </source>
</evidence>
<dbReference type="AlphaFoldDB" id="A1ZQP4"/>
<feature type="transmembrane region" description="Helical" evidence="1">
    <location>
        <begin position="20"/>
        <end position="38"/>
    </location>
</feature>
<accession>A1ZQP4</accession>
<keyword evidence="1" id="KW-0472">Membrane</keyword>
<protein>
    <submittedName>
        <fullName evidence="2">Uncharacterized protein</fullName>
    </submittedName>
</protein>
<gene>
    <name evidence="2" type="ORF">M23134_06510</name>
</gene>
<keyword evidence="3" id="KW-1185">Reference proteome</keyword>
<organism evidence="2 3">
    <name type="scientific">Microscilla marina ATCC 23134</name>
    <dbReference type="NCBI Taxonomy" id="313606"/>
    <lineage>
        <taxon>Bacteria</taxon>
        <taxon>Pseudomonadati</taxon>
        <taxon>Bacteroidota</taxon>
        <taxon>Cytophagia</taxon>
        <taxon>Cytophagales</taxon>
        <taxon>Microscillaceae</taxon>
        <taxon>Microscilla</taxon>
    </lineage>
</organism>
<evidence type="ECO:0000313" key="3">
    <source>
        <dbReference type="Proteomes" id="UP000004095"/>
    </source>
</evidence>
<reference evidence="2 3" key="1">
    <citation type="submission" date="2007-01" db="EMBL/GenBank/DDBJ databases">
        <authorList>
            <person name="Haygood M."/>
            <person name="Podell S."/>
            <person name="Anderson C."/>
            <person name="Hopkinson B."/>
            <person name="Roe K."/>
            <person name="Barbeau K."/>
            <person name="Gaasterland T."/>
            <person name="Ferriera S."/>
            <person name="Johnson J."/>
            <person name="Kravitz S."/>
            <person name="Beeson K."/>
            <person name="Sutton G."/>
            <person name="Rogers Y.-H."/>
            <person name="Friedman R."/>
            <person name="Frazier M."/>
            <person name="Venter J.C."/>
        </authorList>
    </citation>
    <scope>NUCLEOTIDE SEQUENCE [LARGE SCALE GENOMIC DNA]</scope>
    <source>
        <strain evidence="2 3">ATCC 23134</strain>
    </source>
</reference>
<keyword evidence="1" id="KW-1133">Transmembrane helix</keyword>